<proteinExistence type="predicted"/>
<dbReference type="Proteomes" id="UP000199024">
    <property type="component" value="Unassembled WGS sequence"/>
</dbReference>
<sequence>MSLHSLACGNFGGFSVEGYEDLATETPALVGDKAIGKIAARQKKGSTRLSGRAIKDDVIRLEQRVQLVVPATVMQNCLTRQSGRGGWCDAI</sequence>
<gene>
    <name evidence="1" type="ORF">SAMN05421771_4128</name>
</gene>
<dbReference type="STRING" id="474950.SAMN05421771_4128"/>
<reference evidence="1 2" key="1">
    <citation type="submission" date="2016-10" db="EMBL/GenBank/DDBJ databases">
        <authorList>
            <person name="de Groot N.N."/>
        </authorList>
    </citation>
    <scope>NUCLEOTIDE SEQUENCE [LARGE SCALE GENOMIC DNA]</scope>
    <source>
        <strain evidence="1 2">DSM 21001</strain>
    </source>
</reference>
<keyword evidence="2" id="KW-1185">Reference proteome</keyword>
<evidence type="ECO:0000313" key="1">
    <source>
        <dbReference type="EMBL" id="SFS21288.1"/>
    </source>
</evidence>
<evidence type="ECO:0000313" key="2">
    <source>
        <dbReference type="Proteomes" id="UP000199024"/>
    </source>
</evidence>
<dbReference type="AlphaFoldDB" id="A0A1I6N0H5"/>
<protein>
    <submittedName>
        <fullName evidence="1">Uncharacterized protein</fullName>
    </submittedName>
</protein>
<dbReference type="EMBL" id="FOZL01000002">
    <property type="protein sequence ID" value="SFS21288.1"/>
    <property type="molecule type" value="Genomic_DNA"/>
</dbReference>
<name>A0A1I6N0H5_9BACT</name>
<accession>A0A1I6N0H5</accession>
<organism evidence="1 2">
    <name type="scientific">Granulicella pectinivorans</name>
    <dbReference type="NCBI Taxonomy" id="474950"/>
    <lineage>
        <taxon>Bacteria</taxon>
        <taxon>Pseudomonadati</taxon>
        <taxon>Acidobacteriota</taxon>
        <taxon>Terriglobia</taxon>
        <taxon>Terriglobales</taxon>
        <taxon>Acidobacteriaceae</taxon>
        <taxon>Granulicella</taxon>
    </lineage>
</organism>